<dbReference type="RefSeq" id="WP_386763841.1">
    <property type="nucleotide sequence ID" value="NZ_JBHSTI010000002.1"/>
</dbReference>
<keyword evidence="1" id="KW-1133">Transmembrane helix</keyword>
<dbReference type="InterPro" id="IPR002656">
    <property type="entry name" value="Acyl_transf_3_dom"/>
</dbReference>
<sequence>MRVFPPLPPVPPAPDPGTRDLALDVVRAWSLLVVVLGHFLMLILLWDDDGVPASANTLTSGAPWPYVTWLLQVMPLFFIAGGAVNQRSFERFAGSYNQWLWNRTRRLMRPTVVFLLALAVIFTVVTLLVRREVTDPLLQGVTGPLWFLALYIPVTALTPVTSRWWARSGPWSVGVLLVGVAAVDYVRLSHVETWGALNMLLAWVLVHQLGYWYRAGVSRRMATALLLGGLAVNVWLSQVLGWYPTSLVGIPTEKFSNMAPPTIVLVMHSFVLFGGFVLLAPWLRVRFATPRAFAATTRAALFAMTIYLWHMLVLVGWLSLLHALDLDLPVRVEGGNIVPEGLNYWGWLVPSTIGFALVLYAVVRWLWPVEFLRLPWFDGATGRPSDSAWRAGIGATLVGAGLLAVAGAGFSGFPVAVHTAYGIPVSSAGAMVAIGVGLALLRQPAPARAEVGAG</sequence>
<keyword evidence="1" id="KW-0812">Transmembrane</keyword>
<feature type="transmembrane region" description="Helical" evidence="1">
    <location>
        <begin position="388"/>
        <end position="413"/>
    </location>
</feature>
<dbReference type="EMBL" id="JBHSTI010000002">
    <property type="protein sequence ID" value="MFC6236807.1"/>
    <property type="molecule type" value="Genomic_DNA"/>
</dbReference>
<evidence type="ECO:0000313" key="3">
    <source>
        <dbReference type="EMBL" id="MFC6236807.1"/>
    </source>
</evidence>
<keyword evidence="3" id="KW-0808">Transferase</keyword>
<organism evidence="3 4">
    <name type="scientific">Longivirga aurantiaca</name>
    <dbReference type="NCBI Taxonomy" id="1837743"/>
    <lineage>
        <taxon>Bacteria</taxon>
        <taxon>Bacillati</taxon>
        <taxon>Actinomycetota</taxon>
        <taxon>Actinomycetes</taxon>
        <taxon>Sporichthyales</taxon>
        <taxon>Sporichthyaceae</taxon>
        <taxon>Longivirga</taxon>
    </lineage>
</organism>
<feature type="transmembrane region" description="Helical" evidence="1">
    <location>
        <begin position="263"/>
        <end position="287"/>
    </location>
</feature>
<name>A0ABW1SWM5_9ACTN</name>
<accession>A0ABW1SWM5</accession>
<feature type="transmembrane region" description="Helical" evidence="1">
    <location>
        <begin position="299"/>
        <end position="324"/>
    </location>
</feature>
<feature type="transmembrane region" description="Helical" evidence="1">
    <location>
        <begin position="141"/>
        <end position="159"/>
    </location>
</feature>
<feature type="transmembrane region" description="Helical" evidence="1">
    <location>
        <begin position="194"/>
        <end position="213"/>
    </location>
</feature>
<evidence type="ECO:0000313" key="4">
    <source>
        <dbReference type="Proteomes" id="UP001596138"/>
    </source>
</evidence>
<comment type="caution">
    <text evidence="3">The sequence shown here is derived from an EMBL/GenBank/DDBJ whole genome shotgun (WGS) entry which is preliminary data.</text>
</comment>
<proteinExistence type="predicted"/>
<dbReference type="EC" id="2.3.1.-" evidence="3"/>
<dbReference type="Proteomes" id="UP001596138">
    <property type="component" value="Unassembled WGS sequence"/>
</dbReference>
<gene>
    <name evidence="3" type="ORF">ACFQGU_02880</name>
</gene>
<dbReference type="GO" id="GO:0016746">
    <property type="term" value="F:acyltransferase activity"/>
    <property type="evidence" value="ECO:0007669"/>
    <property type="project" value="UniProtKB-KW"/>
</dbReference>
<feature type="transmembrane region" description="Helical" evidence="1">
    <location>
        <begin position="225"/>
        <end position="243"/>
    </location>
</feature>
<feature type="transmembrane region" description="Helical" evidence="1">
    <location>
        <begin position="66"/>
        <end position="86"/>
    </location>
</feature>
<evidence type="ECO:0000259" key="2">
    <source>
        <dbReference type="Pfam" id="PF01757"/>
    </source>
</evidence>
<dbReference type="Pfam" id="PF01757">
    <property type="entry name" value="Acyl_transf_3"/>
    <property type="match status" value="1"/>
</dbReference>
<feature type="domain" description="Acyltransferase 3" evidence="2">
    <location>
        <begin position="21"/>
        <end position="359"/>
    </location>
</feature>
<evidence type="ECO:0000256" key="1">
    <source>
        <dbReference type="SAM" id="Phobius"/>
    </source>
</evidence>
<keyword evidence="4" id="KW-1185">Reference proteome</keyword>
<feature type="transmembrane region" description="Helical" evidence="1">
    <location>
        <begin position="171"/>
        <end position="188"/>
    </location>
</feature>
<feature type="transmembrane region" description="Helical" evidence="1">
    <location>
        <begin position="419"/>
        <end position="441"/>
    </location>
</feature>
<feature type="transmembrane region" description="Helical" evidence="1">
    <location>
        <begin position="107"/>
        <end position="129"/>
    </location>
</feature>
<keyword evidence="3" id="KW-0012">Acyltransferase</keyword>
<feature type="transmembrane region" description="Helical" evidence="1">
    <location>
        <begin position="344"/>
        <end position="367"/>
    </location>
</feature>
<feature type="transmembrane region" description="Helical" evidence="1">
    <location>
        <begin position="28"/>
        <end position="46"/>
    </location>
</feature>
<keyword evidence="1" id="KW-0472">Membrane</keyword>
<reference evidence="4" key="1">
    <citation type="journal article" date="2019" name="Int. J. Syst. Evol. Microbiol.">
        <title>The Global Catalogue of Microorganisms (GCM) 10K type strain sequencing project: providing services to taxonomists for standard genome sequencing and annotation.</title>
        <authorList>
            <consortium name="The Broad Institute Genomics Platform"/>
            <consortium name="The Broad Institute Genome Sequencing Center for Infectious Disease"/>
            <person name="Wu L."/>
            <person name="Ma J."/>
        </authorList>
    </citation>
    <scope>NUCLEOTIDE SEQUENCE [LARGE SCALE GENOMIC DNA]</scope>
    <source>
        <strain evidence="4">CGMCC 4.7317</strain>
    </source>
</reference>
<protein>
    <submittedName>
        <fullName evidence="3">Acyltransferase</fullName>
        <ecNumber evidence="3">2.3.1.-</ecNumber>
    </submittedName>
</protein>